<feature type="domain" description="O-acyltransferase WSD1-like N-terminal" evidence="12">
    <location>
        <begin position="5"/>
        <end position="261"/>
    </location>
</feature>
<keyword evidence="7 11" id="KW-0319">Glycerol metabolism</keyword>
<dbReference type="EMBL" id="JADLRE010000032">
    <property type="protein sequence ID" value="MBF6229233.1"/>
    <property type="molecule type" value="Genomic_DNA"/>
</dbReference>
<evidence type="ECO:0000259" key="12">
    <source>
        <dbReference type="Pfam" id="PF03007"/>
    </source>
</evidence>
<comment type="pathway">
    <text evidence="1 11">Glycerolipid metabolism; triacylglycerol biosynthesis.</text>
</comment>
<dbReference type="InterPro" id="IPR009721">
    <property type="entry name" value="O-acyltransferase_WSD1_C"/>
</dbReference>
<accession>A0ABS0CI95</accession>
<dbReference type="InterPro" id="IPR004255">
    <property type="entry name" value="O-acyltransferase_WSD1_N"/>
</dbReference>
<dbReference type="Gene3D" id="3.30.559.30">
    <property type="entry name" value="Nonribosomal peptide synthetase, condensation domain"/>
    <property type="match status" value="1"/>
</dbReference>
<keyword evidence="5 11" id="KW-0444">Lipid biosynthesis</keyword>
<evidence type="ECO:0000256" key="10">
    <source>
        <dbReference type="ARBA" id="ARBA00048109"/>
    </source>
</evidence>
<dbReference type="InterPro" id="IPR023213">
    <property type="entry name" value="CAT-like_dom_sf"/>
</dbReference>
<keyword evidence="15" id="KW-1185">Reference proteome</keyword>
<keyword evidence="9 11" id="KW-0012">Acyltransferase</keyword>
<keyword evidence="6 11" id="KW-0808">Transferase</keyword>
<dbReference type="NCBIfam" id="TIGR02946">
    <property type="entry name" value="acyl_WS_DGAT"/>
    <property type="match status" value="1"/>
</dbReference>
<evidence type="ECO:0000259" key="13">
    <source>
        <dbReference type="Pfam" id="PF06974"/>
    </source>
</evidence>
<reference evidence="14 15" key="1">
    <citation type="submission" date="2020-10" db="EMBL/GenBank/DDBJ databases">
        <title>Identification of Nocardia species via Next-generation sequencing and recognition of intraspecies genetic diversity.</title>
        <authorList>
            <person name="Li P."/>
            <person name="Li P."/>
            <person name="Lu B."/>
        </authorList>
    </citation>
    <scope>NUCLEOTIDE SEQUENCE [LARGE SCALE GENOMIC DNA]</scope>
    <source>
        <strain evidence="14 15">N-11</strain>
    </source>
</reference>
<evidence type="ECO:0000313" key="14">
    <source>
        <dbReference type="EMBL" id="MBF6229233.1"/>
    </source>
</evidence>
<dbReference type="InterPro" id="IPR014292">
    <property type="entry name" value="Acyl_transf_WS/DGAT"/>
</dbReference>
<evidence type="ECO:0000256" key="7">
    <source>
        <dbReference type="ARBA" id="ARBA00022798"/>
    </source>
</evidence>
<dbReference type="Proteomes" id="UP000807309">
    <property type="component" value="Unassembled WGS sequence"/>
</dbReference>
<evidence type="ECO:0000313" key="15">
    <source>
        <dbReference type="Proteomes" id="UP000807309"/>
    </source>
</evidence>
<evidence type="ECO:0000256" key="4">
    <source>
        <dbReference type="ARBA" id="ARBA00013244"/>
    </source>
</evidence>
<dbReference type="EC" id="2.3.1.20" evidence="4 11"/>
<keyword evidence="8 11" id="KW-0443">Lipid metabolism</keyword>
<evidence type="ECO:0000256" key="3">
    <source>
        <dbReference type="ARBA" id="ARBA00009587"/>
    </source>
</evidence>
<gene>
    <name evidence="14" type="ORF">IU470_29600</name>
</gene>
<dbReference type="PANTHER" id="PTHR31650">
    <property type="entry name" value="O-ACYLTRANSFERASE (WSD1-LIKE) FAMILY PROTEIN"/>
    <property type="match status" value="1"/>
</dbReference>
<evidence type="ECO:0000256" key="6">
    <source>
        <dbReference type="ARBA" id="ARBA00022679"/>
    </source>
</evidence>
<evidence type="ECO:0000256" key="11">
    <source>
        <dbReference type="RuleBase" id="RU361241"/>
    </source>
</evidence>
<evidence type="ECO:0000256" key="5">
    <source>
        <dbReference type="ARBA" id="ARBA00022516"/>
    </source>
</evidence>
<feature type="domain" description="O-acyltransferase WSD1 C-terminal" evidence="13">
    <location>
        <begin position="303"/>
        <end position="449"/>
    </location>
</feature>
<dbReference type="Gene3D" id="3.30.559.10">
    <property type="entry name" value="Chloramphenicol acetyltransferase-like domain"/>
    <property type="match status" value="1"/>
</dbReference>
<evidence type="ECO:0000256" key="8">
    <source>
        <dbReference type="ARBA" id="ARBA00023098"/>
    </source>
</evidence>
<name>A0ABS0CI95_9NOCA</name>
<comment type="caution">
    <text evidence="14">The sequence shown here is derived from an EMBL/GenBank/DDBJ whole genome shotgun (WGS) entry which is preliminary data.</text>
</comment>
<comment type="similarity">
    <text evidence="3 11">Belongs to the long-chain O-acyltransferase family.</text>
</comment>
<evidence type="ECO:0000256" key="2">
    <source>
        <dbReference type="ARBA" id="ARBA00005189"/>
    </source>
</evidence>
<evidence type="ECO:0000256" key="1">
    <source>
        <dbReference type="ARBA" id="ARBA00004771"/>
    </source>
</evidence>
<evidence type="ECO:0000256" key="9">
    <source>
        <dbReference type="ARBA" id="ARBA00023315"/>
    </source>
</evidence>
<comment type="pathway">
    <text evidence="2">Lipid metabolism.</text>
</comment>
<dbReference type="PANTHER" id="PTHR31650:SF1">
    <property type="entry name" value="WAX ESTER SYNTHASE_DIACYLGLYCEROL ACYLTRANSFERASE 4-RELATED"/>
    <property type="match status" value="1"/>
</dbReference>
<dbReference type="Pfam" id="PF06974">
    <property type="entry name" value="WS_DGAT_C"/>
    <property type="match status" value="1"/>
</dbReference>
<dbReference type="SUPFAM" id="SSF52777">
    <property type="entry name" value="CoA-dependent acyltransferases"/>
    <property type="match status" value="2"/>
</dbReference>
<dbReference type="InterPro" id="IPR045034">
    <property type="entry name" value="O-acyltransferase_WSD1-like"/>
</dbReference>
<proteinExistence type="inferred from homology"/>
<dbReference type="Pfam" id="PF03007">
    <property type="entry name" value="WS_DGAT_cat"/>
    <property type="match status" value="1"/>
</dbReference>
<dbReference type="RefSeq" id="WP_195036076.1">
    <property type="nucleotide sequence ID" value="NZ_JADLRE010000032.1"/>
</dbReference>
<sequence length="454" mass="49018">MEFISPVDALFLVAESREHPMHVGSLSVFDPVDGSGPEFARRAYATLAADQNFHPMFRKRPSRLFGTPQLAWTVDSTVELDYHIQRWALPESGGLEAMTEVAAGLHSTLLDRHKPLWEAHLIEGLAGDRVGLYAKMHHALIDGVGAQRLLQRTLTTDPESGEALVPWDLPPSTAQRANPPRRHTLGTRARALLAAAGSAPSVLRLARVALLEQQLTLPFAAPRTMFNVPIGGARRCAARSWPLDRIRQVKKMTGTTLNDVVLAMSAGALRTYLLEHRALPDKPLIAMVPVSLRPESDDGESGGNAVAALLCNLATDLPDPAARLAAINSSMHRGKEIYRALSPVQAVSLSALTLSPLALSLLLPATTALTSPPFNIVISNIPGPREPQYWNGARVAASYPLSIPLDGQAVNITLTSNADSLDIGIVACRRSVPDVVRLLDHLESALTELEDTVY</sequence>
<protein>
    <recommendedName>
        <fullName evidence="4 11">Diacylglycerol O-acyltransferase</fullName>
        <ecNumber evidence="4 11">2.3.1.20</ecNumber>
    </recommendedName>
</protein>
<comment type="catalytic activity">
    <reaction evidence="10 11">
        <text>an acyl-CoA + a 1,2-diacyl-sn-glycerol = a triacyl-sn-glycerol + CoA</text>
        <dbReference type="Rhea" id="RHEA:10868"/>
        <dbReference type="ChEBI" id="CHEBI:17815"/>
        <dbReference type="ChEBI" id="CHEBI:57287"/>
        <dbReference type="ChEBI" id="CHEBI:58342"/>
        <dbReference type="ChEBI" id="CHEBI:64615"/>
        <dbReference type="EC" id="2.3.1.20"/>
    </reaction>
</comment>
<organism evidence="14 15">
    <name type="scientific">Nocardia abscessus</name>
    <dbReference type="NCBI Taxonomy" id="120957"/>
    <lineage>
        <taxon>Bacteria</taxon>
        <taxon>Bacillati</taxon>
        <taxon>Actinomycetota</taxon>
        <taxon>Actinomycetes</taxon>
        <taxon>Mycobacteriales</taxon>
        <taxon>Nocardiaceae</taxon>
        <taxon>Nocardia</taxon>
    </lineage>
</organism>